<comment type="caution">
    <text evidence="2">The sequence shown here is derived from an EMBL/GenBank/DDBJ whole genome shotgun (WGS) entry which is preliminary data.</text>
</comment>
<feature type="compositionally biased region" description="Basic residues" evidence="1">
    <location>
        <begin position="45"/>
        <end position="56"/>
    </location>
</feature>
<keyword evidence="3" id="KW-1185">Reference proteome</keyword>
<dbReference type="Proteomes" id="UP001159405">
    <property type="component" value="Unassembled WGS sequence"/>
</dbReference>
<evidence type="ECO:0000313" key="3">
    <source>
        <dbReference type="Proteomes" id="UP001159405"/>
    </source>
</evidence>
<accession>A0ABN8NJE9</accession>
<evidence type="ECO:0000313" key="2">
    <source>
        <dbReference type="EMBL" id="CAH3111719.1"/>
    </source>
</evidence>
<gene>
    <name evidence="2" type="ORF">PLOB_00020579</name>
</gene>
<evidence type="ECO:0000256" key="1">
    <source>
        <dbReference type="SAM" id="MobiDB-lite"/>
    </source>
</evidence>
<name>A0ABN8NJE9_9CNID</name>
<feature type="region of interest" description="Disordered" evidence="1">
    <location>
        <begin position="27"/>
        <end position="56"/>
    </location>
</feature>
<evidence type="ECO:0008006" key="4">
    <source>
        <dbReference type="Google" id="ProtNLM"/>
    </source>
</evidence>
<reference evidence="2 3" key="1">
    <citation type="submission" date="2022-05" db="EMBL/GenBank/DDBJ databases">
        <authorList>
            <consortium name="Genoscope - CEA"/>
            <person name="William W."/>
        </authorList>
    </citation>
    <scope>NUCLEOTIDE SEQUENCE [LARGE SCALE GENOMIC DNA]</scope>
</reference>
<proteinExistence type="predicted"/>
<dbReference type="EMBL" id="CALNXK010000024">
    <property type="protein sequence ID" value="CAH3111719.1"/>
    <property type="molecule type" value="Genomic_DNA"/>
</dbReference>
<sequence>MQRSLMLSIKLPHLLAHAIARRSKTQQCQVSATKFGRPSLEKHQAQRRRSRPCHPRQRHFTQNVKRAHLQACVWKEAVCSDPPDVDPVNFGYSRHEPSKSLLPVTVPADVPLAPDEIMKLIKCSCEGPSPCRTQRCSCSRLKLPCTLFCKCNAGSECLNDLTKTVTSQPDVRN</sequence>
<protein>
    <recommendedName>
        <fullName evidence="4">Tesmin/TSO1-like CXC domain-containing protein</fullName>
    </recommendedName>
</protein>
<organism evidence="2 3">
    <name type="scientific">Porites lobata</name>
    <dbReference type="NCBI Taxonomy" id="104759"/>
    <lineage>
        <taxon>Eukaryota</taxon>
        <taxon>Metazoa</taxon>
        <taxon>Cnidaria</taxon>
        <taxon>Anthozoa</taxon>
        <taxon>Hexacorallia</taxon>
        <taxon>Scleractinia</taxon>
        <taxon>Fungiina</taxon>
        <taxon>Poritidae</taxon>
        <taxon>Porites</taxon>
    </lineage>
</organism>